<dbReference type="STRING" id="50990.A0A4Y7PQP6"/>
<accession>A0A4Y7PQP6</accession>
<keyword evidence="3" id="KW-1185">Reference proteome</keyword>
<gene>
    <name evidence="2" type="ORF">BD410DRAFT_816480</name>
</gene>
<feature type="region of interest" description="Disordered" evidence="1">
    <location>
        <begin position="224"/>
        <end position="246"/>
    </location>
</feature>
<name>A0A4Y7PQP6_9AGAM</name>
<dbReference type="AlphaFoldDB" id="A0A4Y7PQP6"/>
<sequence>MLRNSDLQGFKIEGEPEKLITTLFADDTTVYLSKEDSFENLQAILEKWCKASGAKFNVKKTEILPVGGAEYRDYVVRERRMNETQSRIPDDIHIAKDGEPVRILGAFVGNTIEQIAIWTPIVEKINANLNQWEKGHPTQEGRRLIVGMEVGGRTQYLTRVQGMPKEVEHTLTKMIQKFMWGDSAPLVGAATLTSPISDGGKKLLDIEARNQAIELMKVKGGRRGVKTKYVPPRLETNNTPREDKPT</sequence>
<organism evidence="2 3">
    <name type="scientific">Rickenella mellea</name>
    <dbReference type="NCBI Taxonomy" id="50990"/>
    <lineage>
        <taxon>Eukaryota</taxon>
        <taxon>Fungi</taxon>
        <taxon>Dikarya</taxon>
        <taxon>Basidiomycota</taxon>
        <taxon>Agaricomycotina</taxon>
        <taxon>Agaricomycetes</taxon>
        <taxon>Hymenochaetales</taxon>
        <taxon>Rickenellaceae</taxon>
        <taxon>Rickenella</taxon>
    </lineage>
</organism>
<evidence type="ECO:0000313" key="3">
    <source>
        <dbReference type="Proteomes" id="UP000294933"/>
    </source>
</evidence>
<evidence type="ECO:0000256" key="1">
    <source>
        <dbReference type="SAM" id="MobiDB-lite"/>
    </source>
</evidence>
<protein>
    <submittedName>
        <fullName evidence="2">Uncharacterized protein</fullName>
    </submittedName>
</protein>
<dbReference type="EMBL" id="ML170221">
    <property type="protein sequence ID" value="TDL17428.1"/>
    <property type="molecule type" value="Genomic_DNA"/>
</dbReference>
<reference evidence="2 3" key="1">
    <citation type="submission" date="2018-06" db="EMBL/GenBank/DDBJ databases">
        <title>A transcriptomic atlas of mushroom development highlights an independent origin of complex multicellularity.</title>
        <authorList>
            <consortium name="DOE Joint Genome Institute"/>
            <person name="Krizsan K."/>
            <person name="Almasi E."/>
            <person name="Merenyi Z."/>
            <person name="Sahu N."/>
            <person name="Viragh M."/>
            <person name="Koszo T."/>
            <person name="Mondo S."/>
            <person name="Kiss B."/>
            <person name="Balint B."/>
            <person name="Kues U."/>
            <person name="Barry K."/>
            <person name="Hegedus J.C."/>
            <person name="Henrissat B."/>
            <person name="Johnson J."/>
            <person name="Lipzen A."/>
            <person name="Ohm R."/>
            <person name="Nagy I."/>
            <person name="Pangilinan J."/>
            <person name="Yan J."/>
            <person name="Xiong Y."/>
            <person name="Grigoriev I.V."/>
            <person name="Hibbett D.S."/>
            <person name="Nagy L.G."/>
        </authorList>
    </citation>
    <scope>NUCLEOTIDE SEQUENCE [LARGE SCALE GENOMIC DNA]</scope>
    <source>
        <strain evidence="2 3">SZMC22713</strain>
    </source>
</reference>
<proteinExistence type="predicted"/>
<dbReference type="VEuPathDB" id="FungiDB:BD410DRAFT_816480"/>
<evidence type="ECO:0000313" key="2">
    <source>
        <dbReference type="EMBL" id="TDL17428.1"/>
    </source>
</evidence>
<dbReference type="OrthoDB" id="2205812at2759"/>
<dbReference type="Proteomes" id="UP000294933">
    <property type="component" value="Unassembled WGS sequence"/>
</dbReference>